<dbReference type="RefSeq" id="XP_009528502.1">
    <property type="nucleotide sequence ID" value="XM_009530207.1"/>
</dbReference>
<dbReference type="AlphaFoldDB" id="G4ZNM4"/>
<proteinExistence type="predicted"/>
<accession>G4ZNM4</accession>
<dbReference type="STRING" id="1094619.G4ZNM4"/>
<dbReference type="GeneID" id="20651511"/>
<dbReference type="KEGG" id="psoj:PHYSODRAFT_407261"/>
<evidence type="ECO:0000313" key="7">
    <source>
        <dbReference type="EMBL" id="EGZ14705.1"/>
    </source>
</evidence>
<evidence type="ECO:0000259" key="6">
    <source>
        <dbReference type="Pfam" id="PF05699"/>
    </source>
</evidence>
<dbReference type="GeneID" id="20650550"/>
<gene>
    <name evidence="8" type="ORF">PHYSODRAFT_376467</name>
    <name evidence="7" type="ORF">PHYSODRAFT_407261</name>
</gene>
<dbReference type="GO" id="GO:0046983">
    <property type="term" value="F:protein dimerization activity"/>
    <property type="evidence" value="ECO:0007669"/>
    <property type="project" value="InterPro"/>
</dbReference>
<evidence type="ECO:0000256" key="5">
    <source>
        <dbReference type="ARBA" id="ARBA00023242"/>
    </source>
</evidence>
<sequence length="392" mass="44548">MVTSPFIRPIFWSSERCADKQHTGEFMASELNKLIQAVENVVGKGSVCAVVTDNASNRRNLTCNGCAAHMINLLLKDMFGMELMSDVFKKAVLVTKFVRKRAALLYRFRALQRKYLGTRQRRRALIIPVSTLWYSSTNCISSVVRNEDVLRELFSNHEFLARYGDAAAKLNRVESILADSMFWVNARAVMRLTNPIIQALGALEKDGCCLSMVYEYFRGLKTHVIYNRETDDVASGILNTIRGQISSRWNFLKRESILAAFLLDPTKSTDDFEGDDLDNAVDACVDLATRVGLPSNVSPNAVRRAVMAFIRVKKSWTAEDHEKNARDTPLDWWLVKVNKFPLLHVLATRVLSIPTSSAASERSWSVHSFIRTKRRNRLKPDRVEKLAYLYSN</sequence>
<reference evidence="8" key="2">
    <citation type="submission" date="2011-09" db="EMBL/GenBank/DDBJ databases">
        <authorList>
            <consortium name="US DOE Joint Genome Institute (JGI-PGF)"/>
            <person name="Aerts A."/>
            <person name="Grimwood J."/>
            <person name="Schmutz J."/>
            <person name="Lucas S."/>
            <person name="Hammon N."/>
            <person name="Glavina del Rio T."/>
            <person name="Dalin E."/>
            <person name="Tice H."/>
            <person name="Pitluck S."/>
            <person name="Dehal P."/>
            <person name="Chapman J."/>
            <person name="Putman N.H."/>
            <person name="Salamov A.A."/>
            <person name="Terry A."/>
            <person name="Rokhsar D.S."/>
            <person name="Boore J.L."/>
            <person name="Tripathy S."/>
            <person name="Tyler B.M."/>
            <person name="Grigoriev I.V."/>
        </authorList>
    </citation>
    <scope>NUCLEOTIDE SEQUENCE</scope>
    <source>
        <strain evidence="8">P6497</strain>
    </source>
</reference>
<feature type="non-terminal residue" evidence="8">
    <location>
        <position position="392"/>
    </location>
</feature>
<dbReference type="Pfam" id="PF05699">
    <property type="entry name" value="Dimer_Tnp_hAT"/>
    <property type="match status" value="1"/>
</dbReference>
<dbReference type="InParanoid" id="G4ZNM4"/>
<keyword evidence="2" id="KW-0479">Metal-binding</keyword>
<dbReference type="PANTHER" id="PTHR46481">
    <property type="entry name" value="ZINC FINGER BED DOMAIN-CONTAINING PROTEIN 4"/>
    <property type="match status" value="1"/>
</dbReference>
<evidence type="ECO:0000313" key="8">
    <source>
        <dbReference type="EMBL" id="EGZ14753.1"/>
    </source>
</evidence>
<keyword evidence="3" id="KW-0863">Zinc-finger</keyword>
<dbReference type="SUPFAM" id="SSF53098">
    <property type="entry name" value="Ribonuclease H-like"/>
    <property type="match status" value="1"/>
</dbReference>
<dbReference type="KEGG" id="psoj:PHYSODRAFT_376467"/>
<organism evidence="9">
    <name type="scientific">Phytophthora sojae (strain P6497)</name>
    <name type="common">Soybean stem and root rot agent</name>
    <name type="synonym">Phytophthora megasperma f. sp. glycines</name>
    <dbReference type="NCBI Taxonomy" id="1094619"/>
    <lineage>
        <taxon>Eukaryota</taxon>
        <taxon>Sar</taxon>
        <taxon>Stramenopiles</taxon>
        <taxon>Oomycota</taxon>
        <taxon>Peronosporomycetes</taxon>
        <taxon>Peronosporales</taxon>
        <taxon>Peronosporaceae</taxon>
        <taxon>Phytophthora</taxon>
    </lineage>
</organism>
<dbReference type="PANTHER" id="PTHR46481:SF10">
    <property type="entry name" value="ZINC FINGER BED DOMAIN-CONTAINING PROTEIN 39"/>
    <property type="match status" value="1"/>
</dbReference>
<evidence type="ECO:0000256" key="2">
    <source>
        <dbReference type="ARBA" id="ARBA00022723"/>
    </source>
</evidence>
<protein>
    <recommendedName>
        <fullName evidence="6">HAT C-terminal dimerisation domain-containing protein</fullName>
    </recommendedName>
</protein>
<dbReference type="GO" id="GO:0005634">
    <property type="term" value="C:nucleus"/>
    <property type="evidence" value="ECO:0007669"/>
    <property type="project" value="UniProtKB-SubCell"/>
</dbReference>
<evidence type="ECO:0000256" key="3">
    <source>
        <dbReference type="ARBA" id="ARBA00022771"/>
    </source>
</evidence>
<dbReference type="GO" id="GO:0008270">
    <property type="term" value="F:zinc ion binding"/>
    <property type="evidence" value="ECO:0007669"/>
    <property type="project" value="UniProtKB-KW"/>
</dbReference>
<dbReference type="Proteomes" id="UP000002640">
    <property type="component" value="Unassembled WGS sequence"/>
</dbReference>
<dbReference type="InterPro" id="IPR052035">
    <property type="entry name" value="ZnF_BED_domain_contain"/>
</dbReference>
<evidence type="ECO:0000256" key="4">
    <source>
        <dbReference type="ARBA" id="ARBA00022833"/>
    </source>
</evidence>
<reference evidence="8 9" key="1">
    <citation type="journal article" date="2006" name="Science">
        <title>Phytophthora genome sequences uncover evolutionary origins and mechanisms of pathogenesis.</title>
        <authorList>
            <person name="Tyler B.M."/>
            <person name="Tripathy S."/>
            <person name="Zhang X."/>
            <person name="Dehal P."/>
            <person name="Jiang R.H."/>
            <person name="Aerts A."/>
            <person name="Arredondo F.D."/>
            <person name="Baxter L."/>
            <person name="Bensasson D."/>
            <person name="Beynon J.L."/>
            <person name="Chapman J."/>
            <person name="Damasceno C.M."/>
            <person name="Dorrance A.E."/>
            <person name="Dou D."/>
            <person name="Dickerman A.W."/>
            <person name="Dubchak I.L."/>
            <person name="Garbelotto M."/>
            <person name="Gijzen M."/>
            <person name="Gordon S.G."/>
            <person name="Govers F."/>
            <person name="Grunwald N.J."/>
            <person name="Huang W."/>
            <person name="Ivors K.L."/>
            <person name="Jones R.W."/>
            <person name="Kamoun S."/>
            <person name="Krampis K."/>
            <person name="Lamour K.H."/>
            <person name="Lee M.K."/>
            <person name="McDonald W.H."/>
            <person name="Medina M."/>
            <person name="Meijer H.J."/>
            <person name="Nordberg E.K."/>
            <person name="Maclean D.J."/>
            <person name="Ospina-Giraldo M.D."/>
            <person name="Morris P.F."/>
            <person name="Phuntumart V."/>
            <person name="Putnam N.H."/>
            <person name="Rash S."/>
            <person name="Rose J.K."/>
            <person name="Sakihama Y."/>
            <person name="Salamov A.A."/>
            <person name="Savidor A."/>
            <person name="Scheuring C.F."/>
            <person name="Smith B.M."/>
            <person name="Sobral B.W."/>
            <person name="Terry A."/>
            <person name="Torto-Alalibo T.A."/>
            <person name="Win J."/>
            <person name="Xu Z."/>
            <person name="Zhang H."/>
            <person name="Grigoriev I.V."/>
            <person name="Rokhsar D.S."/>
            <person name="Boore J.L."/>
        </authorList>
    </citation>
    <scope>NUCLEOTIDE SEQUENCE [LARGE SCALE GENOMIC DNA]</scope>
    <source>
        <strain evidence="8 9">P6497</strain>
    </source>
</reference>
<evidence type="ECO:0000256" key="1">
    <source>
        <dbReference type="ARBA" id="ARBA00004123"/>
    </source>
</evidence>
<dbReference type="InterPro" id="IPR008906">
    <property type="entry name" value="HATC_C_dom"/>
</dbReference>
<dbReference type="EMBL" id="JH159155">
    <property type="protein sequence ID" value="EGZ14705.1"/>
    <property type="molecule type" value="Genomic_DNA"/>
</dbReference>
<name>G4ZNM4_PHYSP</name>
<dbReference type="EMBL" id="JH159155">
    <property type="protein sequence ID" value="EGZ14753.1"/>
    <property type="molecule type" value="Genomic_DNA"/>
</dbReference>
<keyword evidence="4" id="KW-0862">Zinc</keyword>
<keyword evidence="9" id="KW-1185">Reference proteome</keyword>
<dbReference type="RefSeq" id="XP_009528454.1">
    <property type="nucleotide sequence ID" value="XM_009530159.1"/>
</dbReference>
<keyword evidence="5" id="KW-0539">Nucleus</keyword>
<evidence type="ECO:0000313" key="9">
    <source>
        <dbReference type="Proteomes" id="UP000002640"/>
    </source>
</evidence>
<comment type="subcellular location">
    <subcellularLocation>
        <location evidence="1">Nucleus</location>
    </subcellularLocation>
</comment>
<dbReference type="InterPro" id="IPR012337">
    <property type="entry name" value="RNaseH-like_sf"/>
</dbReference>
<feature type="domain" description="HAT C-terminal dimerisation" evidence="6">
    <location>
        <begin position="328"/>
        <end position="391"/>
    </location>
</feature>